<feature type="region of interest" description="Disordered" evidence="1">
    <location>
        <begin position="601"/>
        <end position="654"/>
    </location>
</feature>
<gene>
    <name evidence="2" type="ORF">ILUMI_21855</name>
</gene>
<name>A0A8K0CFN5_IGNLU</name>
<feature type="compositionally biased region" description="Low complexity" evidence="1">
    <location>
        <begin position="221"/>
        <end position="235"/>
    </location>
</feature>
<dbReference type="Proteomes" id="UP000801492">
    <property type="component" value="Unassembled WGS sequence"/>
</dbReference>
<comment type="caution">
    <text evidence="2">The sequence shown here is derived from an EMBL/GenBank/DDBJ whole genome shotgun (WGS) entry which is preliminary data.</text>
</comment>
<feature type="region of interest" description="Disordered" evidence="1">
    <location>
        <begin position="176"/>
        <end position="195"/>
    </location>
</feature>
<feature type="compositionally biased region" description="Low complexity" evidence="1">
    <location>
        <begin position="273"/>
        <end position="287"/>
    </location>
</feature>
<feature type="compositionally biased region" description="Polar residues" evidence="1">
    <location>
        <begin position="182"/>
        <end position="195"/>
    </location>
</feature>
<proteinExistence type="predicted"/>
<evidence type="ECO:0000313" key="3">
    <source>
        <dbReference type="Proteomes" id="UP000801492"/>
    </source>
</evidence>
<feature type="compositionally biased region" description="Low complexity" evidence="1">
    <location>
        <begin position="605"/>
        <end position="627"/>
    </location>
</feature>
<organism evidence="2 3">
    <name type="scientific">Ignelater luminosus</name>
    <name type="common">Cucubano</name>
    <name type="synonym">Pyrophorus luminosus</name>
    <dbReference type="NCBI Taxonomy" id="2038154"/>
    <lineage>
        <taxon>Eukaryota</taxon>
        <taxon>Metazoa</taxon>
        <taxon>Ecdysozoa</taxon>
        <taxon>Arthropoda</taxon>
        <taxon>Hexapoda</taxon>
        <taxon>Insecta</taxon>
        <taxon>Pterygota</taxon>
        <taxon>Neoptera</taxon>
        <taxon>Endopterygota</taxon>
        <taxon>Coleoptera</taxon>
        <taxon>Polyphaga</taxon>
        <taxon>Elateriformia</taxon>
        <taxon>Elateroidea</taxon>
        <taxon>Elateridae</taxon>
        <taxon>Agrypninae</taxon>
        <taxon>Pyrophorini</taxon>
        <taxon>Ignelater</taxon>
    </lineage>
</organism>
<sequence length="667" mass="74973">MRSTIIFYMLLNTALSKPDSYFHQQYQYKSSSSSYKNNELAHKDEDEGYYSRHENLEGRTEPKVNSYSQHSEYINPKFRNGGLSEWASGGHGSSAFNLNRGASGYSQDYQHGSSASDSGVYSSGTQGSSSYKTSRYSGGISFGTTGHNGNLYPTGQLQILSQQLQDDLSRQLENAIHEQQQRHYSTPSSYSYGSNQGANIQLLEQELQNNLTRQLQEALDQQYGQQSQSGSHYYSVTSSGAQSSQPNYSTLELERLRKQLEDNLLRQLQQDFQTQSIQTSRTSSSTTFGRDQTDGYGSGYPRPVDSPIHLTPGSHHSNSFDSATTYNSKPTYGSTSYGTSFSHGTYGITERSSVVPLTDIHGQLGRNLIDQFNPTSDVETQKYSHSSTSSLFGNQNHQTRHPDYQSKLQALTDERPLNVTRKQHGSYQYTITSGSAHSLPNYKVDEVTDLRQLQVGNNQQDLTRQVKQIGDFGQQQVELIQHDNSNFGQTHINNLGHQHSQRQLGSQHNLYEHLEISSRNKGYHNQGSLGYNIIHSPHQDESRGSRYITHYTGQGNTFGQIHYAQPQVTEDFSELTDLNLQTGKNNQDAQVTKNLNKHVHNQKQSGYNHHSSYSSYSSSGSHTSYNNDDCEMQSALNQEDTEARSDSTVESLSIPHAKQGYWEKSWK</sequence>
<feature type="region of interest" description="Disordered" evidence="1">
    <location>
        <begin position="107"/>
        <end position="133"/>
    </location>
</feature>
<dbReference type="EMBL" id="VTPC01090184">
    <property type="protein sequence ID" value="KAF2884336.1"/>
    <property type="molecule type" value="Genomic_DNA"/>
</dbReference>
<evidence type="ECO:0000313" key="2">
    <source>
        <dbReference type="EMBL" id="KAF2884336.1"/>
    </source>
</evidence>
<reference evidence="2" key="1">
    <citation type="submission" date="2019-08" db="EMBL/GenBank/DDBJ databases">
        <title>The genome of the North American firefly Photinus pyralis.</title>
        <authorList>
            <consortium name="Photinus pyralis genome working group"/>
            <person name="Fallon T.R."/>
            <person name="Sander Lower S.E."/>
            <person name="Weng J.-K."/>
        </authorList>
    </citation>
    <scope>NUCLEOTIDE SEQUENCE</scope>
    <source>
        <strain evidence="2">TRF0915ILg1</strain>
        <tissue evidence="2">Whole body</tissue>
    </source>
</reference>
<feature type="region of interest" description="Disordered" evidence="1">
    <location>
        <begin position="273"/>
        <end position="322"/>
    </location>
</feature>
<dbReference type="AlphaFoldDB" id="A0A8K0CFN5"/>
<feature type="region of interest" description="Disordered" evidence="1">
    <location>
        <begin position="221"/>
        <end position="247"/>
    </location>
</feature>
<protein>
    <submittedName>
        <fullName evidence="2">Uncharacterized protein</fullName>
    </submittedName>
</protein>
<evidence type="ECO:0000256" key="1">
    <source>
        <dbReference type="SAM" id="MobiDB-lite"/>
    </source>
</evidence>
<keyword evidence="3" id="KW-1185">Reference proteome</keyword>
<feature type="compositionally biased region" description="Low complexity" evidence="1">
    <location>
        <begin position="112"/>
        <end position="124"/>
    </location>
</feature>
<accession>A0A8K0CFN5</accession>
<dbReference type="OrthoDB" id="6784457at2759"/>
<feature type="compositionally biased region" description="Polar residues" evidence="1">
    <location>
        <begin position="236"/>
        <end position="247"/>
    </location>
</feature>